<protein>
    <recommendedName>
        <fullName evidence="11">Cytochrome P450 89A2</fullName>
    </recommendedName>
</protein>
<dbReference type="GO" id="GO:0016709">
    <property type="term" value="F:oxidoreductase activity, acting on paired donors, with incorporation or reduction of molecular oxygen, NAD(P)H as one donor, and incorporation of one atom of oxygen"/>
    <property type="evidence" value="ECO:0007669"/>
    <property type="project" value="TreeGrafter"/>
</dbReference>
<feature type="region of interest" description="Disordered" evidence="9">
    <location>
        <begin position="426"/>
        <end position="455"/>
    </location>
</feature>
<comment type="subcellular location">
    <subcellularLocation>
        <location evidence="2">Membrane</location>
        <topology evidence="2">Single-pass membrane protein</topology>
    </subcellularLocation>
</comment>
<evidence type="ECO:0000256" key="8">
    <source>
        <dbReference type="RuleBase" id="RU000461"/>
    </source>
</evidence>
<evidence type="ECO:0000256" key="6">
    <source>
        <dbReference type="ARBA" id="ARBA00023136"/>
    </source>
</evidence>
<keyword evidence="4 7" id="KW-0479">Metal-binding</keyword>
<dbReference type="InterPro" id="IPR002401">
    <property type="entry name" value="Cyt_P450_E_grp-I"/>
</dbReference>
<comment type="cofactor">
    <cofactor evidence="1 7">
        <name>heme</name>
        <dbReference type="ChEBI" id="CHEBI:30413"/>
    </cofactor>
</comment>
<accession>A0A2N9GD48</accession>
<dbReference type="GO" id="GO:0020037">
    <property type="term" value="F:heme binding"/>
    <property type="evidence" value="ECO:0007669"/>
    <property type="project" value="InterPro"/>
</dbReference>
<dbReference type="PROSITE" id="PS00086">
    <property type="entry name" value="CYTOCHROME_P450"/>
    <property type="match status" value="1"/>
</dbReference>
<keyword evidence="7 8" id="KW-0349">Heme</keyword>
<evidence type="ECO:0000313" key="10">
    <source>
        <dbReference type="EMBL" id="SPC97191.1"/>
    </source>
</evidence>
<reference evidence="10" key="1">
    <citation type="submission" date="2018-02" db="EMBL/GenBank/DDBJ databases">
        <authorList>
            <person name="Cohen D.B."/>
            <person name="Kent A.D."/>
        </authorList>
    </citation>
    <scope>NUCLEOTIDE SEQUENCE</scope>
</reference>
<dbReference type="PRINTS" id="PR00463">
    <property type="entry name" value="EP450I"/>
</dbReference>
<dbReference type="Gene3D" id="1.10.630.10">
    <property type="entry name" value="Cytochrome P450"/>
    <property type="match status" value="2"/>
</dbReference>
<dbReference type="SUPFAM" id="SSF48264">
    <property type="entry name" value="Cytochrome P450"/>
    <property type="match status" value="2"/>
</dbReference>
<feature type="region of interest" description="Disordered" evidence="9">
    <location>
        <begin position="323"/>
        <end position="410"/>
    </location>
</feature>
<keyword evidence="5" id="KW-1133">Transmembrane helix</keyword>
<keyword evidence="6" id="KW-0472">Membrane</keyword>
<sequence length="602" mass="67172">METCSLLDPSPYLASASSFYFSASPGRWSPFSANTTPSTDPSSPSASASIPTSFIANHTLAHKSLVQNGAIFANRPPALLIDKIISRNQHNISTAFYGPTWRLLRRNLISEILHPSRVKSYSRARKWVLDILLNRLLSQSESGDPVIVKDHLQYSMFCLLVLMCFGDKLGETQIKEIEDVPPSLTFALEPEAVLMPLIEARRKVKQERLSKAKEDKDDDDEFVVSYVDTLLDLELPEEKRKLQEGEMVTLCSEFLNGGTDTTSTTLQWIMANLVKYPHIQEKLFVEIKGVVGDRENEVKEEDLNKMPYLKAVVLEGLRKAPTCAFGGHMRSQSPENVEESWSSTPPNGPRRVVQRSTASSVTEKRSAAAPTAANDEGSDEEDEARLKRLGNLPWPPKSVPPEADNDEKPTGYFLCPRGLEKSVMATTTRGQRPPQPSTPVVLAPPHHGTQEARFGGRGTNLLQFGLICRNRNGIDLLGRNAKNVPKNAVLIFMVAEMGWDPKVWEDPMAFQPERFLSGGGDGEGEVFDITGSREIKMMPFGAGRRICPAHGLAMLHLEYFIANLIWKFEWRAVDGDEVDLSEKQEFIIAMKYPLKAHLSRRI</sequence>
<evidence type="ECO:0000256" key="3">
    <source>
        <dbReference type="ARBA" id="ARBA00022692"/>
    </source>
</evidence>
<dbReference type="PANTHER" id="PTHR24298:SF800">
    <property type="entry name" value="CYTOCHROME P450 89A2-RELATED"/>
    <property type="match status" value="1"/>
</dbReference>
<dbReference type="InterPro" id="IPR017972">
    <property type="entry name" value="Cyt_P450_CS"/>
</dbReference>
<evidence type="ECO:0000256" key="9">
    <source>
        <dbReference type="SAM" id="MobiDB-lite"/>
    </source>
</evidence>
<dbReference type="AlphaFoldDB" id="A0A2N9GD48"/>
<gene>
    <name evidence="10" type="ORF">FSB_LOCUS25073</name>
</gene>
<evidence type="ECO:0008006" key="11">
    <source>
        <dbReference type="Google" id="ProtNLM"/>
    </source>
</evidence>
<name>A0A2N9GD48_FAGSY</name>
<organism evidence="10">
    <name type="scientific">Fagus sylvatica</name>
    <name type="common">Beechnut</name>
    <dbReference type="NCBI Taxonomy" id="28930"/>
    <lineage>
        <taxon>Eukaryota</taxon>
        <taxon>Viridiplantae</taxon>
        <taxon>Streptophyta</taxon>
        <taxon>Embryophyta</taxon>
        <taxon>Tracheophyta</taxon>
        <taxon>Spermatophyta</taxon>
        <taxon>Magnoliopsida</taxon>
        <taxon>eudicotyledons</taxon>
        <taxon>Gunneridae</taxon>
        <taxon>Pentapetalae</taxon>
        <taxon>rosids</taxon>
        <taxon>fabids</taxon>
        <taxon>Fagales</taxon>
        <taxon>Fagaceae</taxon>
        <taxon>Fagus</taxon>
    </lineage>
</organism>
<evidence type="ECO:0000256" key="2">
    <source>
        <dbReference type="ARBA" id="ARBA00004167"/>
    </source>
</evidence>
<dbReference type="GO" id="GO:0016020">
    <property type="term" value="C:membrane"/>
    <property type="evidence" value="ECO:0007669"/>
    <property type="project" value="UniProtKB-SubCell"/>
</dbReference>
<feature type="binding site" description="axial binding residue" evidence="7">
    <location>
        <position position="547"/>
    </location>
    <ligand>
        <name>heme</name>
        <dbReference type="ChEBI" id="CHEBI:30413"/>
    </ligand>
    <ligandPart>
        <name>Fe</name>
        <dbReference type="ChEBI" id="CHEBI:18248"/>
    </ligandPart>
</feature>
<dbReference type="InterPro" id="IPR036396">
    <property type="entry name" value="Cyt_P450_sf"/>
</dbReference>
<keyword evidence="8" id="KW-0560">Oxidoreductase</keyword>
<dbReference type="InterPro" id="IPR001128">
    <property type="entry name" value="Cyt_P450"/>
</dbReference>
<feature type="compositionally biased region" description="Polar residues" evidence="9">
    <location>
        <begin position="330"/>
        <end position="345"/>
    </location>
</feature>
<dbReference type="CDD" id="cd11075">
    <property type="entry name" value="CYP77_89"/>
    <property type="match status" value="1"/>
</dbReference>
<comment type="similarity">
    <text evidence="8">Belongs to the cytochrome P450 family.</text>
</comment>
<evidence type="ECO:0000256" key="4">
    <source>
        <dbReference type="ARBA" id="ARBA00022723"/>
    </source>
</evidence>
<proteinExistence type="inferred from homology"/>
<keyword evidence="3" id="KW-0812">Transmembrane</keyword>
<dbReference type="InterPro" id="IPR051103">
    <property type="entry name" value="Plant_metabolite_P450s"/>
</dbReference>
<evidence type="ECO:0000256" key="7">
    <source>
        <dbReference type="PIRSR" id="PIRSR602401-1"/>
    </source>
</evidence>
<evidence type="ECO:0000256" key="5">
    <source>
        <dbReference type="ARBA" id="ARBA00022989"/>
    </source>
</evidence>
<evidence type="ECO:0000256" key="1">
    <source>
        <dbReference type="ARBA" id="ARBA00001971"/>
    </source>
</evidence>
<keyword evidence="8" id="KW-0503">Monooxygenase</keyword>
<dbReference type="Pfam" id="PF00067">
    <property type="entry name" value="p450"/>
    <property type="match status" value="2"/>
</dbReference>
<dbReference type="GO" id="GO:0005506">
    <property type="term" value="F:iron ion binding"/>
    <property type="evidence" value="ECO:0007669"/>
    <property type="project" value="InterPro"/>
</dbReference>
<dbReference type="EMBL" id="OIVN01001746">
    <property type="protein sequence ID" value="SPC97191.1"/>
    <property type="molecule type" value="Genomic_DNA"/>
</dbReference>
<dbReference type="PANTHER" id="PTHR24298">
    <property type="entry name" value="FLAVONOID 3'-MONOOXYGENASE-RELATED"/>
    <property type="match status" value="1"/>
</dbReference>
<dbReference type="PRINTS" id="PR00385">
    <property type="entry name" value="P450"/>
</dbReference>
<keyword evidence="7 8" id="KW-0408">Iron</keyword>